<dbReference type="GeneID" id="17358426"/>
<dbReference type="EMBL" id="GL433836">
    <property type="protein sequence ID" value="EFN59294.1"/>
    <property type="molecule type" value="Genomic_DNA"/>
</dbReference>
<organism evidence="11">
    <name type="scientific">Chlorella variabilis</name>
    <name type="common">Green alga</name>
    <dbReference type="NCBI Taxonomy" id="554065"/>
    <lineage>
        <taxon>Eukaryota</taxon>
        <taxon>Viridiplantae</taxon>
        <taxon>Chlorophyta</taxon>
        <taxon>core chlorophytes</taxon>
        <taxon>Trebouxiophyceae</taxon>
        <taxon>Chlorellales</taxon>
        <taxon>Chlorellaceae</taxon>
        <taxon>Chlorella clade</taxon>
        <taxon>Chlorella</taxon>
    </lineage>
</organism>
<evidence type="ECO:0000256" key="1">
    <source>
        <dbReference type="ARBA" id="ARBA00004430"/>
    </source>
</evidence>
<dbReference type="Gene3D" id="3.40.630.30">
    <property type="match status" value="1"/>
</dbReference>
<dbReference type="InterPro" id="IPR016181">
    <property type="entry name" value="Acyl_CoA_acyltransferase"/>
</dbReference>
<dbReference type="InterPro" id="IPR036393">
    <property type="entry name" value="AceGlu_kinase-like_sf"/>
</dbReference>
<dbReference type="OrthoDB" id="438291at2759"/>
<feature type="compositionally biased region" description="Polar residues" evidence="8">
    <location>
        <begin position="1435"/>
        <end position="1445"/>
    </location>
</feature>
<evidence type="ECO:0000313" key="10">
    <source>
        <dbReference type="EMBL" id="EFN59294.1"/>
    </source>
</evidence>
<name>E1Z461_CHLVA</name>
<dbReference type="SUPFAM" id="SSF52047">
    <property type="entry name" value="RNI-like"/>
    <property type="match status" value="2"/>
</dbReference>
<dbReference type="InParanoid" id="E1Z461"/>
<dbReference type="GO" id="GO:0006526">
    <property type="term" value="P:L-arginine biosynthetic process"/>
    <property type="evidence" value="ECO:0007669"/>
    <property type="project" value="UniProtKB-UniPathway"/>
</dbReference>
<feature type="compositionally biased region" description="Low complexity" evidence="8">
    <location>
        <begin position="1372"/>
        <end position="1381"/>
    </location>
</feature>
<dbReference type="PANTHER" id="PTHR30602:SF12">
    <property type="entry name" value="AMINO-ACID ACETYLTRANSFERASE NAGS1, CHLOROPLASTIC-RELATED"/>
    <property type="match status" value="1"/>
</dbReference>
<evidence type="ECO:0000259" key="9">
    <source>
        <dbReference type="PROSITE" id="PS51186"/>
    </source>
</evidence>
<dbReference type="eggNOG" id="KOG2436">
    <property type="taxonomic scope" value="Eukaryota"/>
</dbReference>
<gene>
    <name evidence="10" type="ORF">CHLNCDRAFT_137645</name>
</gene>
<dbReference type="Gene3D" id="3.40.1160.10">
    <property type="entry name" value="Acetylglutamate kinase-like"/>
    <property type="match status" value="1"/>
</dbReference>
<sequence length="1700" mass="172933">MSATLVPPLQQKCLHVLASSLVGHATWQQRLGGLQAGVAALPQELRLELLLVLAGWQLLDDAACSLLVGSFAGSSQGSILAGAACVSLAGCALLRGASLASLFCAPLAQLHTLSLKGVARLTDADVALLTQRCPALRRLDLSKCLQLTAAAVAAVAAGPAAPRLQALALAGCWQVAALPGLDACRGLTSLNLSGCWQLTEASVQQVLAGTPLLKELSLASCAQLGSGILVSVSLPAVPQPALLPAPERLQPQGAAAAAPFVRRQNGELAAGAAAHAGEAHAWGEAAQGLQEPAAVVWGGEAEAEDEAAAADQEEEHGIEEAAERLQLPIDGVALPRLRSLDLSGTAANDCLLYWLAQRCCGRLQKLALGGSQVTGLGLSALLLAKRALLHHQRCAASRPSNDADAVPAPAAAAEAPAGVLALLELAAAGTAAFSAAAQHHALPAAQLQAVQRQWEASQGGGLHLHFASSFGDGSLGSSPLPPPLVWSLLSPPADVSCLYCQAAHAAAWPPSSPAEVLAALGPACLSQLQALDVGGSDGTGALAEVIAAECSSLQRLRLAGCTGLSDASLAAVLSRLPVLRDLDVSGCTGSRVCRPGSRFLRHKAPRQQLGGVTDASLRLLALRPPLQLDGASGPAAAGAATPGSAAADASQAPAALVALNAGGLSITDAALASLASCSALTSLVLRCCKRISDSGLLQLLLHCPALARLDVGGCSQLTAAGFGCYTPFGSQPRQPGDGSTAGTRTSGSSGGAASHAEAQQGQQAQLASFRRVVSTAAGVQLQRAALPKQACTREVLAWLAGQASSSRGGSRSRGDGDAGSGNATCRSSGGGSGGGGGRGPAGCSPLQRLELASCAALAEADILALAACCPLLKSLQLGAAAAAAGSRLCAALAEHTRLLTRLAIGGASLADADLAALLHGLPALQHLDLSGCPSLTGSAFRQQLAEAEAQRAAAAQGVAGPGSGSRGAGRAGDGGCFLLRTLRLEACPGVDDAGAAAAAACCPHLETLSFRQCARVTAAAAAAALASCRNLRQLLLGGTGVAECSALPASRLAPGASALTLVELPVRAGRWVPAWQQLLGCRDDVCAPPAAAGATGSKGRGGEALSQEDYGLFVRFLHMASPYVAGHRGRTFVVVASRDRLYPLLEDILLLHGLGVKLVIVCGAHAQISEYLRARGRERQLVGAYRVTDEVAMQGAIEAAGTTTTVVSAFLSKAPSIPVVRRHARSEGGQFHFAPAVQVVNGNYVTAKRRGIVNGVDFGQMGMVRFVQRSAIEQQLAAGNLVLLTNIGVSSSGELLNCNAFDVATHAATELRADKLLIITGEDVRALSLPHYLPLDDAEAMITASVCGGDQACITTSLEKLGHADAAEKASRVAAASGSDSSDGEGGGGSGQARWYGSGEQEAAGGGRWDGGSWDGGNGSDSGSGDGSGVWQGSERQQLESSWRQQEAAGGRRQGVELALDLDSWQHVGYPTAVLAAVVACKNGVKRAHLIDADSDGALLLEMYTRDGTPGVCMIAADLYEGIRPAEGRDVPGLQQLLGMLAAEGFTLPFPVDDVPVRLQDVTVIEREGKVLGCAVVCDLGDSADAVRVAELGAFCVHPAYRRAGFGDSLLDYVEQEMRQKGYRRVAIVAGQGSYEWFAQRDFARVGAAANSILLPAWRQQELQAAAAAAPNAAPAQLLVKPIVELDASVAAQPGKRIGF</sequence>
<comment type="subcellular location">
    <subcellularLocation>
        <location evidence="1">Cytoplasm</location>
        <location evidence="1">Cytoskeleton</location>
        <location evidence="1">Cilium axoneme</location>
    </subcellularLocation>
</comment>
<evidence type="ECO:0000256" key="3">
    <source>
        <dbReference type="ARBA" id="ARBA00009145"/>
    </source>
</evidence>
<keyword evidence="11" id="KW-1185">Reference proteome</keyword>
<evidence type="ECO:0000256" key="7">
    <source>
        <dbReference type="ARBA" id="ARBA00048372"/>
    </source>
</evidence>
<evidence type="ECO:0000256" key="2">
    <source>
        <dbReference type="ARBA" id="ARBA00004925"/>
    </source>
</evidence>
<evidence type="ECO:0000256" key="8">
    <source>
        <dbReference type="SAM" id="MobiDB-lite"/>
    </source>
</evidence>
<feature type="region of interest" description="Disordered" evidence="8">
    <location>
        <begin position="804"/>
        <end position="839"/>
    </location>
</feature>
<feature type="compositionally biased region" description="Low complexity" evidence="8">
    <location>
        <begin position="736"/>
        <end position="757"/>
    </location>
</feature>
<dbReference type="InterPro" id="IPR001048">
    <property type="entry name" value="Asp/Glu/Uridylate_kinase"/>
</dbReference>
<feature type="compositionally biased region" description="Gly residues" evidence="8">
    <location>
        <begin position="828"/>
        <end position="839"/>
    </location>
</feature>
<dbReference type="GO" id="GO:0004042">
    <property type="term" value="F:L-glutamate N-acetyltransferase activity"/>
    <property type="evidence" value="ECO:0007669"/>
    <property type="project" value="InterPro"/>
</dbReference>
<dbReference type="GO" id="GO:0005930">
    <property type="term" value="C:axoneme"/>
    <property type="evidence" value="ECO:0007669"/>
    <property type="project" value="UniProtKB-SubCell"/>
</dbReference>
<proteinExistence type="inferred from homology"/>
<evidence type="ECO:0000256" key="6">
    <source>
        <dbReference type="ARBA" id="ARBA00023315"/>
    </source>
</evidence>
<dbReference type="KEGG" id="cvr:CHLNCDRAFT_137645"/>
<dbReference type="InterPro" id="IPR006553">
    <property type="entry name" value="Leu-rich_rpt_Cys-con_subtyp"/>
</dbReference>
<dbReference type="EC" id="2.3.1.1" evidence="4"/>
<dbReference type="Gene3D" id="3.80.10.10">
    <property type="entry name" value="Ribonuclease Inhibitor"/>
    <property type="match status" value="5"/>
</dbReference>
<dbReference type="SUPFAM" id="SSF55729">
    <property type="entry name" value="Acyl-CoA N-acyltransferases (Nat)"/>
    <property type="match status" value="1"/>
</dbReference>
<accession>E1Z461</accession>
<reference evidence="10 11" key="1">
    <citation type="journal article" date="2010" name="Plant Cell">
        <title>The Chlorella variabilis NC64A genome reveals adaptation to photosymbiosis, coevolution with viruses, and cryptic sex.</title>
        <authorList>
            <person name="Blanc G."/>
            <person name="Duncan G."/>
            <person name="Agarkova I."/>
            <person name="Borodovsky M."/>
            <person name="Gurnon J."/>
            <person name="Kuo A."/>
            <person name="Lindquist E."/>
            <person name="Lucas S."/>
            <person name="Pangilinan J."/>
            <person name="Polle J."/>
            <person name="Salamov A."/>
            <person name="Terry A."/>
            <person name="Yamada T."/>
            <person name="Dunigan D.D."/>
            <person name="Grigoriev I.V."/>
            <person name="Claverie J.M."/>
            <person name="Van Etten J.L."/>
        </authorList>
    </citation>
    <scope>NUCLEOTIDE SEQUENCE [LARGE SCALE GENOMIC DNA]</scope>
    <source>
        <strain evidence="10 11">NC64A</strain>
    </source>
</reference>
<dbReference type="InterPro" id="IPR000182">
    <property type="entry name" value="GNAT_dom"/>
</dbReference>
<dbReference type="Proteomes" id="UP000008141">
    <property type="component" value="Unassembled WGS sequence"/>
</dbReference>
<keyword evidence="5" id="KW-0808">Transferase</keyword>
<dbReference type="eggNOG" id="KOG4341">
    <property type="taxonomic scope" value="Eukaryota"/>
</dbReference>
<evidence type="ECO:0000313" key="11">
    <source>
        <dbReference type="Proteomes" id="UP000008141"/>
    </source>
</evidence>
<dbReference type="STRING" id="554065.E1Z461"/>
<comment type="catalytic activity">
    <reaction evidence="7">
        <text>L-glutamate + acetyl-CoA = N-acetyl-L-glutamate + CoA + H(+)</text>
        <dbReference type="Rhea" id="RHEA:24292"/>
        <dbReference type="ChEBI" id="CHEBI:15378"/>
        <dbReference type="ChEBI" id="CHEBI:29985"/>
        <dbReference type="ChEBI" id="CHEBI:44337"/>
        <dbReference type="ChEBI" id="CHEBI:57287"/>
        <dbReference type="ChEBI" id="CHEBI:57288"/>
        <dbReference type="EC" id="2.3.1.1"/>
    </reaction>
</comment>
<keyword evidence="6" id="KW-0012">Acyltransferase</keyword>
<feature type="domain" description="N-acetyltransferase" evidence="9">
    <location>
        <begin position="1521"/>
        <end position="1664"/>
    </location>
</feature>
<dbReference type="SUPFAM" id="SSF53633">
    <property type="entry name" value="Carbamate kinase-like"/>
    <property type="match status" value="1"/>
</dbReference>
<dbReference type="PROSITE" id="PS51186">
    <property type="entry name" value="GNAT"/>
    <property type="match status" value="1"/>
</dbReference>
<dbReference type="Pfam" id="PF00583">
    <property type="entry name" value="Acetyltransf_1"/>
    <property type="match status" value="1"/>
</dbReference>
<feature type="region of interest" description="Disordered" evidence="8">
    <location>
        <begin position="731"/>
        <end position="757"/>
    </location>
</feature>
<dbReference type="Pfam" id="PF13516">
    <property type="entry name" value="LRR_6"/>
    <property type="match status" value="1"/>
</dbReference>
<comment type="similarity">
    <text evidence="3">Belongs to the acetyltransferase family. ArgA subfamily.</text>
</comment>
<protein>
    <recommendedName>
        <fullName evidence="4">amino-acid N-acetyltransferase</fullName>
        <ecNumber evidence="4">2.3.1.1</ecNumber>
    </recommendedName>
</protein>
<dbReference type="InterPro" id="IPR032675">
    <property type="entry name" value="LRR_dom_sf"/>
</dbReference>
<feature type="compositionally biased region" description="Gly residues" evidence="8">
    <location>
        <begin position="1404"/>
        <end position="1430"/>
    </location>
</feature>
<dbReference type="InterPro" id="IPR010167">
    <property type="entry name" value="NH2A_AcTrfase"/>
</dbReference>
<comment type="pathway">
    <text evidence="2">Amino-acid biosynthesis; L-arginine biosynthesis; N(2)-acetyl-L-ornithine from L-glutamate: step 1/4.</text>
</comment>
<dbReference type="CDD" id="cd04301">
    <property type="entry name" value="NAT_SF"/>
    <property type="match status" value="1"/>
</dbReference>
<feature type="region of interest" description="Disordered" evidence="8">
    <location>
        <begin position="1372"/>
        <end position="1450"/>
    </location>
</feature>
<dbReference type="Pfam" id="PF00696">
    <property type="entry name" value="AA_kinase"/>
    <property type="match status" value="1"/>
</dbReference>
<dbReference type="InterPro" id="IPR001611">
    <property type="entry name" value="Leu-rich_rpt"/>
</dbReference>
<dbReference type="RefSeq" id="XP_005851396.1">
    <property type="nucleotide sequence ID" value="XM_005851334.1"/>
</dbReference>
<evidence type="ECO:0000256" key="4">
    <source>
        <dbReference type="ARBA" id="ARBA00012697"/>
    </source>
</evidence>
<dbReference type="UniPathway" id="UPA00068">
    <property type="reaction ID" value="UER00106"/>
</dbReference>
<dbReference type="SMART" id="SM00367">
    <property type="entry name" value="LRR_CC"/>
    <property type="match status" value="11"/>
</dbReference>
<dbReference type="PANTHER" id="PTHR30602">
    <property type="entry name" value="AMINO-ACID ACETYLTRANSFERASE"/>
    <property type="match status" value="1"/>
</dbReference>
<evidence type="ECO:0000256" key="5">
    <source>
        <dbReference type="ARBA" id="ARBA00022679"/>
    </source>
</evidence>